<dbReference type="Proteomes" id="UP000708208">
    <property type="component" value="Unassembled WGS sequence"/>
</dbReference>
<dbReference type="AlphaFoldDB" id="A0A8J2LCL7"/>
<name>A0A8J2LCL7_9HEXA</name>
<sequence length="101" mass="11551">MNLSGRKTHLCLKELEPCHSPKRSQELYKDFKLEIQSERDKDADSSPLSTTTHYTLHTLETGVSLNKKWVEKRGESPHRRKSSKESPGLGFHNGSMQTGRE</sequence>
<evidence type="ECO:0000313" key="2">
    <source>
        <dbReference type="EMBL" id="CAG7820339.1"/>
    </source>
</evidence>
<reference evidence="2" key="1">
    <citation type="submission" date="2021-06" db="EMBL/GenBank/DDBJ databases">
        <authorList>
            <person name="Hodson N. C."/>
            <person name="Mongue J. A."/>
            <person name="Jaron S. K."/>
        </authorList>
    </citation>
    <scope>NUCLEOTIDE SEQUENCE</scope>
</reference>
<evidence type="ECO:0000313" key="3">
    <source>
        <dbReference type="Proteomes" id="UP000708208"/>
    </source>
</evidence>
<accession>A0A8J2LCL7</accession>
<dbReference type="EMBL" id="CAJVCH010475871">
    <property type="protein sequence ID" value="CAG7820339.1"/>
    <property type="molecule type" value="Genomic_DNA"/>
</dbReference>
<protein>
    <submittedName>
        <fullName evidence="2">Uncharacterized protein</fullName>
    </submittedName>
</protein>
<gene>
    <name evidence="2" type="ORF">AFUS01_LOCUS30736</name>
</gene>
<proteinExistence type="predicted"/>
<keyword evidence="3" id="KW-1185">Reference proteome</keyword>
<evidence type="ECO:0000256" key="1">
    <source>
        <dbReference type="SAM" id="MobiDB-lite"/>
    </source>
</evidence>
<comment type="caution">
    <text evidence="2">The sequence shown here is derived from an EMBL/GenBank/DDBJ whole genome shotgun (WGS) entry which is preliminary data.</text>
</comment>
<organism evidence="2 3">
    <name type="scientific">Allacma fusca</name>
    <dbReference type="NCBI Taxonomy" id="39272"/>
    <lineage>
        <taxon>Eukaryota</taxon>
        <taxon>Metazoa</taxon>
        <taxon>Ecdysozoa</taxon>
        <taxon>Arthropoda</taxon>
        <taxon>Hexapoda</taxon>
        <taxon>Collembola</taxon>
        <taxon>Symphypleona</taxon>
        <taxon>Sminthuridae</taxon>
        <taxon>Allacma</taxon>
    </lineage>
</organism>
<feature type="region of interest" description="Disordered" evidence="1">
    <location>
        <begin position="65"/>
        <end position="101"/>
    </location>
</feature>
<feature type="compositionally biased region" description="Basic and acidic residues" evidence="1">
    <location>
        <begin position="68"/>
        <end position="77"/>
    </location>
</feature>